<organism evidence="3 4">
    <name type="scientific">Massariosphaeria phaeospora</name>
    <dbReference type="NCBI Taxonomy" id="100035"/>
    <lineage>
        <taxon>Eukaryota</taxon>
        <taxon>Fungi</taxon>
        <taxon>Dikarya</taxon>
        <taxon>Ascomycota</taxon>
        <taxon>Pezizomycotina</taxon>
        <taxon>Dothideomycetes</taxon>
        <taxon>Pleosporomycetidae</taxon>
        <taxon>Pleosporales</taxon>
        <taxon>Pleosporales incertae sedis</taxon>
        <taxon>Massariosphaeria</taxon>
    </lineage>
</organism>
<feature type="transmembrane region" description="Helical" evidence="2">
    <location>
        <begin position="248"/>
        <end position="273"/>
    </location>
</feature>
<accession>A0A7C8IE16</accession>
<keyword evidence="2" id="KW-0472">Membrane</keyword>
<dbReference type="OrthoDB" id="3801000at2759"/>
<proteinExistence type="predicted"/>
<sequence>MDRSCTIHSDFSYDSSFCNSLGSAQTSGESAYSRYTRFLSFDTITSTSSNSKYGVFIDSVTSRASVTPTEFDRCLPGPTSGCSQGGDFGWLGPHCPQGYFAITATTVTGDLSSETLRMITEHCCPSNPLFTPNVLGRNWELSLESVAYYVSPETVPFTTTYCGYYWVDRPGQTVLPIGTASSPDSISLTAYTLSVRPFMVVRTDTSSTSPGSNSGLASSTPSPAPLSPGPLPPPTSTASSSMPTSTKIGIGAGAGIGGLFLLTAIATIVLLLLRRRRTDGRESPSGKAELHSEGLPRSQSPAEIDDGPMQELADTGVPVEIGEGLSENEEGLREDRE</sequence>
<feature type="compositionally biased region" description="Pro residues" evidence="1">
    <location>
        <begin position="222"/>
        <end position="235"/>
    </location>
</feature>
<keyword evidence="2" id="KW-1133">Transmembrane helix</keyword>
<keyword evidence="2" id="KW-0812">Transmembrane</keyword>
<protein>
    <submittedName>
        <fullName evidence="3">Uncharacterized protein</fullName>
    </submittedName>
</protein>
<evidence type="ECO:0000256" key="1">
    <source>
        <dbReference type="SAM" id="MobiDB-lite"/>
    </source>
</evidence>
<feature type="region of interest" description="Disordered" evidence="1">
    <location>
        <begin position="278"/>
        <end position="337"/>
    </location>
</feature>
<evidence type="ECO:0000313" key="4">
    <source>
        <dbReference type="Proteomes" id="UP000481861"/>
    </source>
</evidence>
<dbReference type="Proteomes" id="UP000481861">
    <property type="component" value="Unassembled WGS sequence"/>
</dbReference>
<evidence type="ECO:0000256" key="2">
    <source>
        <dbReference type="SAM" id="Phobius"/>
    </source>
</evidence>
<gene>
    <name evidence="3" type="ORF">BDV95DRAFT_619756</name>
</gene>
<dbReference type="AlphaFoldDB" id="A0A7C8IE16"/>
<evidence type="ECO:0000313" key="3">
    <source>
        <dbReference type="EMBL" id="KAF2870807.1"/>
    </source>
</evidence>
<feature type="compositionally biased region" description="Polar residues" evidence="1">
    <location>
        <begin position="204"/>
        <end position="213"/>
    </location>
</feature>
<feature type="compositionally biased region" description="Basic and acidic residues" evidence="1">
    <location>
        <begin position="279"/>
        <end position="294"/>
    </location>
</feature>
<comment type="caution">
    <text evidence="3">The sequence shown here is derived from an EMBL/GenBank/DDBJ whole genome shotgun (WGS) entry which is preliminary data.</text>
</comment>
<feature type="region of interest" description="Disordered" evidence="1">
    <location>
        <begin position="204"/>
        <end position="244"/>
    </location>
</feature>
<dbReference type="EMBL" id="JAADJZ010000013">
    <property type="protein sequence ID" value="KAF2870807.1"/>
    <property type="molecule type" value="Genomic_DNA"/>
</dbReference>
<reference evidence="3 4" key="1">
    <citation type="submission" date="2020-01" db="EMBL/GenBank/DDBJ databases">
        <authorList>
            <consortium name="DOE Joint Genome Institute"/>
            <person name="Haridas S."/>
            <person name="Albert R."/>
            <person name="Binder M."/>
            <person name="Bloem J."/>
            <person name="Labutti K."/>
            <person name="Salamov A."/>
            <person name="Andreopoulos B."/>
            <person name="Baker S.E."/>
            <person name="Barry K."/>
            <person name="Bills G."/>
            <person name="Bluhm B.H."/>
            <person name="Cannon C."/>
            <person name="Castanera R."/>
            <person name="Culley D.E."/>
            <person name="Daum C."/>
            <person name="Ezra D."/>
            <person name="Gonzalez J.B."/>
            <person name="Henrissat B."/>
            <person name="Kuo A."/>
            <person name="Liang C."/>
            <person name="Lipzen A."/>
            <person name="Lutzoni F."/>
            <person name="Magnuson J."/>
            <person name="Mondo S."/>
            <person name="Nolan M."/>
            <person name="Ohm R."/>
            <person name="Pangilinan J."/>
            <person name="Park H.-J.H."/>
            <person name="Ramirez L."/>
            <person name="Alfaro M."/>
            <person name="Sun H."/>
            <person name="Tritt A."/>
            <person name="Yoshinaga Y."/>
            <person name="Zwiers L.-H.L."/>
            <person name="Turgeon B.G."/>
            <person name="Goodwin S.B."/>
            <person name="Spatafora J.W."/>
            <person name="Crous P.W."/>
            <person name="Grigoriev I.V."/>
        </authorList>
    </citation>
    <scope>NUCLEOTIDE SEQUENCE [LARGE SCALE GENOMIC DNA]</scope>
    <source>
        <strain evidence="3 4">CBS 611.86</strain>
    </source>
</reference>
<keyword evidence="4" id="KW-1185">Reference proteome</keyword>
<name>A0A7C8IE16_9PLEO</name>